<dbReference type="InterPro" id="IPR023750">
    <property type="entry name" value="RbsD-like_sf"/>
</dbReference>
<gene>
    <name evidence="1" type="ORF">ACFOYW_06780</name>
</gene>
<dbReference type="EMBL" id="JBHSCN010000004">
    <property type="protein sequence ID" value="MFC4243072.1"/>
    <property type="molecule type" value="Genomic_DNA"/>
</dbReference>
<dbReference type="Gene3D" id="3.40.1650.10">
    <property type="entry name" value="RbsD-like domain"/>
    <property type="match status" value="1"/>
</dbReference>
<sequence length="154" mass="16221">MASRKRHAAMLKNLDPLLTGPLLSVLDAMEPGQWLTLTAGPIATPTPNEGHTVVDLADTSTEAATQALLSVLPLDTTGVPIVYLDDAAHAEELPDVVFAVCGIAADAELRRVPMSRLDERDFGMLAAHAAVTIRSNRDGDPAAFLLRKGDSVAA</sequence>
<dbReference type="Proteomes" id="UP001595900">
    <property type="component" value="Unassembled WGS sequence"/>
</dbReference>
<dbReference type="SUPFAM" id="SSF102546">
    <property type="entry name" value="RbsD-like"/>
    <property type="match status" value="1"/>
</dbReference>
<name>A0ABV8Q6K8_9MICO</name>
<keyword evidence="2" id="KW-1185">Reference proteome</keyword>
<organism evidence="1 2">
    <name type="scientific">Gryllotalpicola reticulitermitis</name>
    <dbReference type="NCBI Taxonomy" id="1184153"/>
    <lineage>
        <taxon>Bacteria</taxon>
        <taxon>Bacillati</taxon>
        <taxon>Actinomycetota</taxon>
        <taxon>Actinomycetes</taxon>
        <taxon>Micrococcales</taxon>
        <taxon>Microbacteriaceae</taxon>
        <taxon>Gryllotalpicola</taxon>
    </lineage>
</organism>
<reference evidence="2" key="1">
    <citation type="journal article" date="2019" name="Int. J. Syst. Evol. Microbiol.">
        <title>The Global Catalogue of Microorganisms (GCM) 10K type strain sequencing project: providing services to taxonomists for standard genome sequencing and annotation.</title>
        <authorList>
            <consortium name="The Broad Institute Genomics Platform"/>
            <consortium name="The Broad Institute Genome Sequencing Center for Infectious Disease"/>
            <person name="Wu L."/>
            <person name="Ma J."/>
        </authorList>
    </citation>
    <scope>NUCLEOTIDE SEQUENCE [LARGE SCALE GENOMIC DNA]</scope>
    <source>
        <strain evidence="2">CGMCC 1.10363</strain>
    </source>
</reference>
<evidence type="ECO:0000313" key="1">
    <source>
        <dbReference type="EMBL" id="MFC4243072.1"/>
    </source>
</evidence>
<evidence type="ECO:0000313" key="2">
    <source>
        <dbReference type="Proteomes" id="UP001595900"/>
    </source>
</evidence>
<comment type="caution">
    <text evidence="1">The sequence shown here is derived from an EMBL/GenBank/DDBJ whole genome shotgun (WGS) entry which is preliminary data.</text>
</comment>
<protein>
    <submittedName>
        <fullName evidence="1">Uncharacterized protein</fullName>
    </submittedName>
</protein>
<dbReference type="RefSeq" id="WP_390228048.1">
    <property type="nucleotide sequence ID" value="NZ_JBHSCN010000004.1"/>
</dbReference>
<accession>A0ABV8Q6K8</accession>
<proteinExistence type="predicted"/>